<evidence type="ECO:0000313" key="2">
    <source>
        <dbReference type="EMBL" id="HDD45313.1"/>
    </source>
</evidence>
<protein>
    <recommendedName>
        <fullName evidence="3">Lipoprotein</fullName>
    </recommendedName>
</protein>
<gene>
    <name evidence="2" type="ORF">ENG63_10725</name>
</gene>
<dbReference type="PROSITE" id="PS51257">
    <property type="entry name" value="PROKAR_LIPOPROTEIN"/>
    <property type="match status" value="1"/>
</dbReference>
<reference evidence="2" key="1">
    <citation type="journal article" date="2020" name="mSystems">
        <title>Genome- and Community-Level Interaction Insights into Carbon Utilization and Element Cycling Functions of Hydrothermarchaeota in Hydrothermal Sediment.</title>
        <authorList>
            <person name="Zhou Z."/>
            <person name="Liu Y."/>
            <person name="Xu W."/>
            <person name="Pan J."/>
            <person name="Luo Z.H."/>
            <person name="Li M."/>
        </authorList>
    </citation>
    <scope>NUCLEOTIDE SEQUENCE [LARGE SCALE GENOMIC DNA]</scope>
    <source>
        <strain evidence="2">HyVt-233</strain>
    </source>
</reference>
<organism evidence="2">
    <name type="scientific">Desulfofervidus auxilii</name>
    <dbReference type="NCBI Taxonomy" id="1621989"/>
    <lineage>
        <taxon>Bacteria</taxon>
        <taxon>Pseudomonadati</taxon>
        <taxon>Thermodesulfobacteriota</taxon>
        <taxon>Candidatus Desulfofervidia</taxon>
        <taxon>Candidatus Desulfofervidales</taxon>
        <taxon>Candidatus Desulfofervidaceae</taxon>
        <taxon>Candidatus Desulfofervidus</taxon>
    </lineage>
</organism>
<dbReference type="Proteomes" id="UP000886289">
    <property type="component" value="Unassembled WGS sequence"/>
</dbReference>
<feature type="non-terminal residue" evidence="2">
    <location>
        <position position="154"/>
    </location>
</feature>
<keyword evidence="1" id="KW-0812">Transmembrane</keyword>
<dbReference type="AlphaFoldDB" id="A0A7C0U4H5"/>
<accession>A0A7C0U4H5</accession>
<evidence type="ECO:0008006" key="3">
    <source>
        <dbReference type="Google" id="ProtNLM"/>
    </source>
</evidence>
<dbReference type="InterPro" id="IPR046596">
    <property type="entry name" value="DUF6655"/>
</dbReference>
<keyword evidence="1" id="KW-0472">Membrane</keyword>
<evidence type="ECO:0000256" key="1">
    <source>
        <dbReference type="SAM" id="Phobius"/>
    </source>
</evidence>
<dbReference type="EMBL" id="DRBS01000396">
    <property type="protein sequence ID" value="HDD45313.1"/>
    <property type="molecule type" value="Genomic_DNA"/>
</dbReference>
<name>A0A7C0U4H5_DESA2</name>
<comment type="caution">
    <text evidence="2">The sequence shown here is derived from an EMBL/GenBank/DDBJ whole genome shotgun (WGS) entry which is preliminary data.</text>
</comment>
<keyword evidence="1" id="KW-1133">Transmembrane helix</keyword>
<dbReference type="Pfam" id="PF20360">
    <property type="entry name" value="DUF6655"/>
    <property type="match status" value="1"/>
</dbReference>
<sequence>MLKIVMFKSYILIFIFIFSSCTITRYVTETERSGVEQLLISKSIDRAIEKINEFPVKNIKIYIDIASLAPKEEIYLKKALSHWFLKKGAIIVENKKEADLIASILVKCIGTDRLEATFGVPSLPIPFTGIMTPHVDILAMDKQKGYSEIEIVFY</sequence>
<feature type="transmembrane region" description="Helical" evidence="1">
    <location>
        <begin position="7"/>
        <end position="27"/>
    </location>
</feature>
<proteinExistence type="predicted"/>